<evidence type="ECO:0000259" key="5">
    <source>
        <dbReference type="PROSITE" id="PS51206"/>
    </source>
</evidence>
<gene>
    <name evidence="6" type="ORF">C7B43_16205</name>
</gene>
<dbReference type="GO" id="GO:0016787">
    <property type="term" value="F:hydrolase activity"/>
    <property type="evidence" value="ECO:0007669"/>
    <property type="project" value="UniProtKB-KW"/>
</dbReference>
<reference evidence="6 7" key="1">
    <citation type="journal article" date="2014" name="BMC Genomics">
        <title>Comparison of environmental and isolate Sulfobacillus genomes reveals diverse carbon, sulfur, nitrogen, and hydrogen metabolisms.</title>
        <authorList>
            <person name="Justice N.B."/>
            <person name="Norman A."/>
            <person name="Brown C.T."/>
            <person name="Singh A."/>
            <person name="Thomas B.C."/>
            <person name="Banfield J.F."/>
        </authorList>
    </citation>
    <scope>NUCLEOTIDE SEQUENCE [LARGE SCALE GENOMIC DNA]</scope>
    <source>
        <strain evidence="6">AMDSBA1</strain>
    </source>
</reference>
<sequence length="530" mass="61089">MSDIPEKNTPVQAEAEVGQNSNSTIDITAHLRQKRKPAEAAEPSMWTDDWTAWFVRKWFATLTRAVGDKKLGASDSTLWAGVLYEELTLGWYHDDLYGLRSRSDPLFQPVKTDVERLIQSIANELRNHGVTVEKSVTRVGDVMTAFRYVLPRPNDGDWINWDREHWNRHQAIVFTNGILDLETLVLRPLTADDRATWRIPYRWMGDQPLPPKSIRFWLTHFQNLFGKDKEARPKTQAVLVRSAVALTPWIRGAQWQKALLLIGSGQNGKGTWIRLWMHILGPLLQSVSLSGYDDHNRFGLSNLRPDTLVVVSPDMDENVKLRGTERFKKLTGDDAIDWERKNRDIITTQFQARVWMAGPVVPKVADRSQGMFRRLSDTIIMFDQKQPENAGYEDQMKTTDNIETLLVIAVTALHRVITGQQDMPVPASAGEALQEYRRQIDLWEQWFDPDDGWLELDPNGWVATPRLYQVYQHWYQNWTGKKYPEYMSRTTFGKKFTEHLGPRVGRGTSSTKGYAGVAVKFEWDRMFDEG</sequence>
<protein>
    <recommendedName>
        <fullName evidence="5">SF3 helicase domain-containing protein</fullName>
    </recommendedName>
</protein>
<proteinExistence type="predicted"/>
<dbReference type="GO" id="GO:0005524">
    <property type="term" value="F:ATP binding"/>
    <property type="evidence" value="ECO:0007669"/>
    <property type="project" value="UniProtKB-KW"/>
</dbReference>
<dbReference type="EMBL" id="PXYT01000050">
    <property type="protein sequence ID" value="PSR25737.1"/>
    <property type="molecule type" value="Genomic_DNA"/>
</dbReference>
<evidence type="ECO:0000313" key="6">
    <source>
        <dbReference type="EMBL" id="PSR25737.1"/>
    </source>
</evidence>
<dbReference type="PROSITE" id="PS51206">
    <property type="entry name" value="SF3_HELICASE_1"/>
    <property type="match status" value="1"/>
</dbReference>
<dbReference type="Proteomes" id="UP000242699">
    <property type="component" value="Unassembled WGS sequence"/>
</dbReference>
<dbReference type="InterPro" id="IPR014015">
    <property type="entry name" value="Helicase_SF3_DNA-vir"/>
</dbReference>
<dbReference type="InterPro" id="IPR027417">
    <property type="entry name" value="P-loop_NTPase"/>
</dbReference>
<feature type="domain" description="SF3 helicase" evidence="5">
    <location>
        <begin position="216"/>
        <end position="395"/>
    </location>
</feature>
<evidence type="ECO:0000256" key="2">
    <source>
        <dbReference type="ARBA" id="ARBA00022801"/>
    </source>
</evidence>
<dbReference type="Pfam" id="PF19263">
    <property type="entry name" value="DUF5906"/>
    <property type="match status" value="1"/>
</dbReference>
<dbReference type="Gene3D" id="3.40.50.300">
    <property type="entry name" value="P-loop containing nucleotide triphosphate hydrolases"/>
    <property type="match status" value="1"/>
</dbReference>
<dbReference type="InterPro" id="IPR051620">
    <property type="entry name" value="ORF904-like_C"/>
</dbReference>
<comment type="caution">
    <text evidence="6">The sequence shown here is derived from an EMBL/GenBank/DDBJ whole genome shotgun (WGS) entry which is preliminary data.</text>
</comment>
<evidence type="ECO:0000256" key="1">
    <source>
        <dbReference type="ARBA" id="ARBA00022741"/>
    </source>
</evidence>
<feature type="region of interest" description="Disordered" evidence="4">
    <location>
        <begin position="1"/>
        <end position="23"/>
    </location>
</feature>
<dbReference type="PANTHER" id="PTHR35372">
    <property type="entry name" value="ATP BINDING PROTEIN-RELATED"/>
    <property type="match status" value="1"/>
</dbReference>
<keyword evidence="2" id="KW-0378">Hydrolase</keyword>
<evidence type="ECO:0000256" key="4">
    <source>
        <dbReference type="SAM" id="MobiDB-lite"/>
    </source>
</evidence>
<keyword evidence="3" id="KW-0067">ATP-binding</keyword>
<dbReference type="SUPFAM" id="SSF52540">
    <property type="entry name" value="P-loop containing nucleoside triphosphate hydrolases"/>
    <property type="match status" value="1"/>
</dbReference>
<evidence type="ECO:0000313" key="7">
    <source>
        <dbReference type="Proteomes" id="UP000242699"/>
    </source>
</evidence>
<organism evidence="6 7">
    <name type="scientific">Sulfobacillus benefaciens</name>
    <dbReference type="NCBI Taxonomy" id="453960"/>
    <lineage>
        <taxon>Bacteria</taxon>
        <taxon>Bacillati</taxon>
        <taxon>Bacillota</taxon>
        <taxon>Clostridia</taxon>
        <taxon>Eubacteriales</taxon>
        <taxon>Clostridiales Family XVII. Incertae Sedis</taxon>
        <taxon>Sulfobacillus</taxon>
    </lineage>
</organism>
<accession>A0A2T2WU17</accession>
<dbReference type="PANTHER" id="PTHR35372:SF2">
    <property type="entry name" value="SF3 HELICASE DOMAIN-CONTAINING PROTEIN"/>
    <property type="match status" value="1"/>
</dbReference>
<dbReference type="InterPro" id="IPR045455">
    <property type="entry name" value="NrS-1_pol-like_helicase"/>
</dbReference>
<name>A0A2T2WU17_9FIRM</name>
<dbReference type="AlphaFoldDB" id="A0A2T2WU17"/>
<keyword evidence="1" id="KW-0547">Nucleotide-binding</keyword>
<evidence type="ECO:0000256" key="3">
    <source>
        <dbReference type="ARBA" id="ARBA00022840"/>
    </source>
</evidence>